<dbReference type="InterPro" id="IPR050049">
    <property type="entry name" value="Dodecin_bact"/>
</dbReference>
<dbReference type="Pfam" id="PF07311">
    <property type="entry name" value="Dodecin"/>
    <property type="match status" value="1"/>
</dbReference>
<dbReference type="Gene3D" id="3.30.1660.10">
    <property type="entry name" value="Flavin-binding protein dodecin"/>
    <property type="match status" value="1"/>
</dbReference>
<dbReference type="InterPro" id="IPR025543">
    <property type="entry name" value="Dodecin-like"/>
</dbReference>
<dbReference type="InterPro" id="IPR036694">
    <property type="entry name" value="Dodecin-like_sf"/>
</dbReference>
<dbReference type="EMBL" id="MDKE01000044">
    <property type="protein sequence ID" value="OIN06553.1"/>
    <property type="molecule type" value="Genomic_DNA"/>
</dbReference>
<name>A0A1J4QCJ7_9GAMM</name>
<dbReference type="OrthoDB" id="9805889at2"/>
<dbReference type="RefSeq" id="WP_071473568.1">
    <property type="nucleotide sequence ID" value="NZ_MDKE01000044.1"/>
</dbReference>
<organism evidence="1 2">
    <name type="scientific">Oceanisphaera psychrotolerans</name>
    <dbReference type="NCBI Taxonomy" id="1414654"/>
    <lineage>
        <taxon>Bacteria</taxon>
        <taxon>Pseudomonadati</taxon>
        <taxon>Pseudomonadota</taxon>
        <taxon>Gammaproteobacteria</taxon>
        <taxon>Aeromonadales</taxon>
        <taxon>Aeromonadaceae</taxon>
        <taxon>Oceanisphaera</taxon>
    </lineage>
</organism>
<dbReference type="Proteomes" id="UP000243073">
    <property type="component" value="Unassembled WGS sequence"/>
</dbReference>
<evidence type="ECO:0000313" key="2">
    <source>
        <dbReference type="Proteomes" id="UP000243073"/>
    </source>
</evidence>
<sequence length="68" mass="7700">MSHHVYKLIEVAGTSPHGYDDAIKQAVAKAAESVDHLDWFEVTEMRGHIRDGQIAHFQVVLKIGFRLE</sequence>
<keyword evidence="2" id="KW-1185">Reference proteome</keyword>
<evidence type="ECO:0000313" key="1">
    <source>
        <dbReference type="EMBL" id="OIN06553.1"/>
    </source>
</evidence>
<gene>
    <name evidence="1" type="ORF">BFR47_04110</name>
</gene>
<dbReference type="NCBIfam" id="NF043052">
    <property type="entry name" value="DodecBact"/>
    <property type="match status" value="1"/>
</dbReference>
<dbReference type="AlphaFoldDB" id="A0A1J4QCJ7"/>
<dbReference type="PANTHER" id="PTHR39324:SF1">
    <property type="entry name" value="CALCIUM DODECIN"/>
    <property type="match status" value="1"/>
</dbReference>
<comment type="caution">
    <text evidence="1">The sequence shown here is derived from an EMBL/GenBank/DDBJ whole genome shotgun (WGS) entry which is preliminary data.</text>
</comment>
<proteinExistence type="predicted"/>
<reference evidence="1 2" key="1">
    <citation type="submission" date="2016-07" db="EMBL/GenBank/DDBJ databases">
        <title>Draft Genome Sequence of Oceanisphaera psychrotolerans, isolated from coastal sediment samples.</title>
        <authorList>
            <person name="Zhuo S."/>
            <person name="Ruan Z."/>
        </authorList>
    </citation>
    <scope>NUCLEOTIDE SEQUENCE [LARGE SCALE GENOMIC DNA]</scope>
    <source>
        <strain evidence="1 2">LAM-WHM-ZC</strain>
    </source>
</reference>
<dbReference type="SUPFAM" id="SSF89807">
    <property type="entry name" value="Dodecin-like"/>
    <property type="match status" value="1"/>
</dbReference>
<dbReference type="STRING" id="1414654.BFR47_04110"/>
<protein>
    <submittedName>
        <fullName evidence="1">Dodecin flavoprotein</fullName>
    </submittedName>
</protein>
<dbReference type="InterPro" id="IPR009923">
    <property type="entry name" value="Dodecin"/>
</dbReference>
<accession>A0A1J4QCJ7</accession>
<dbReference type="PANTHER" id="PTHR39324">
    <property type="entry name" value="CALCIUM DODECIN"/>
    <property type="match status" value="1"/>
</dbReference>